<name>A0ABU1F6F0_9RHOB</name>
<comment type="caution">
    <text evidence="2">The sequence shown here is derived from an EMBL/GenBank/DDBJ whole genome shotgun (WGS) entry which is preliminary data.</text>
</comment>
<dbReference type="PANTHER" id="PTHR47495">
    <property type="entry name" value="ALDEHYDE DEHYDROGENASE"/>
    <property type="match status" value="1"/>
</dbReference>
<dbReference type="Gene3D" id="3.30.365.10">
    <property type="entry name" value="Aldehyde oxidase/xanthine dehydrogenase, molybdopterin binding domain"/>
    <property type="match status" value="3"/>
</dbReference>
<dbReference type="PANTHER" id="PTHR47495:SF1">
    <property type="entry name" value="BLL3820 PROTEIN"/>
    <property type="match status" value="1"/>
</dbReference>
<dbReference type="SUPFAM" id="SSF54665">
    <property type="entry name" value="CO dehydrogenase molybdoprotein N-domain-like"/>
    <property type="match status" value="1"/>
</dbReference>
<dbReference type="InterPro" id="IPR052516">
    <property type="entry name" value="N-heterocyclic_Hydroxylase"/>
</dbReference>
<dbReference type="SUPFAM" id="SSF56003">
    <property type="entry name" value="Molybdenum cofactor-binding domain"/>
    <property type="match status" value="1"/>
</dbReference>
<protein>
    <submittedName>
        <fullName evidence="2">Molybdopterin-dependent oxidoreductase</fullName>
    </submittedName>
</protein>
<evidence type="ECO:0000259" key="1">
    <source>
        <dbReference type="SMART" id="SM01008"/>
    </source>
</evidence>
<reference evidence="2 3" key="1">
    <citation type="submission" date="2023-09" db="EMBL/GenBank/DDBJ databases">
        <title>Xinfangfangia sedmenti sp. nov., isolated the sedment.</title>
        <authorList>
            <person name="Xu L."/>
        </authorList>
    </citation>
    <scope>NUCLEOTIDE SEQUENCE [LARGE SCALE GENOMIC DNA]</scope>
    <source>
        <strain evidence="2 3">LG-4</strain>
    </source>
</reference>
<dbReference type="EMBL" id="JAVKPH010000006">
    <property type="protein sequence ID" value="MDR5652443.1"/>
    <property type="molecule type" value="Genomic_DNA"/>
</dbReference>
<dbReference type="InterPro" id="IPR008274">
    <property type="entry name" value="AldOxase/xan_DH_MoCoBD1"/>
</dbReference>
<proteinExistence type="predicted"/>
<dbReference type="InterPro" id="IPR037165">
    <property type="entry name" value="AldOxase/xan_DH_Mopterin-bd_sf"/>
</dbReference>
<sequence length="437" mass="43442">MNAAVLLSPHAGRLTALDTAAALAMPGVLAVLRAADCPALTDAPGHAGAPVAAVVAETAAAARAALAALAPVYDHRPPVVDPAAGRILSTVQTSIVQTGQPARADAVASVTAARRHLPDLTPPAALETALARAVGRPLHLSLPLAARLAAEPAGADRQATIRLTAGPDGAVVAADLAARLNAGAVGDARALAPTCLPGLPGVPLSARVDIVATDTPPTLLPAPGAACPATAAALELALLALARAQGRDPLDLRRQTLPDGPARACLESVAQHWQGPLNGAPLDDEGRLTLGAGFAVIAHPATAVLAEVMADRDTGHVSLTRLAVAVDAAPGPAGLLPAAVARAHGYALREEAALDPETGAVLAGGLADYRLAHAFSLPEVEAEWLGHAPADPETVTAAAAAAILSALADATGIAPGHLPMTADRVLSPILSAPKPRE</sequence>
<feature type="domain" description="Aldehyde oxidase/xanthine dehydrogenase a/b hammerhead" evidence="1">
    <location>
        <begin position="2"/>
        <end position="77"/>
    </location>
</feature>
<dbReference type="RefSeq" id="WP_310456690.1">
    <property type="nucleotide sequence ID" value="NZ_JAVKPH010000006.1"/>
</dbReference>
<dbReference type="Gene3D" id="3.90.1170.50">
    <property type="entry name" value="Aldehyde oxidase/xanthine dehydrogenase, a/b hammerhead"/>
    <property type="match status" value="1"/>
</dbReference>
<organism evidence="2 3">
    <name type="scientific">Ruixingdingia sedimenti</name>
    <dbReference type="NCBI Taxonomy" id="3073604"/>
    <lineage>
        <taxon>Bacteria</taxon>
        <taxon>Pseudomonadati</taxon>
        <taxon>Pseudomonadota</taxon>
        <taxon>Alphaproteobacteria</taxon>
        <taxon>Rhodobacterales</taxon>
        <taxon>Paracoccaceae</taxon>
        <taxon>Ruixingdingia</taxon>
    </lineage>
</organism>
<evidence type="ECO:0000313" key="3">
    <source>
        <dbReference type="Proteomes" id="UP001247754"/>
    </source>
</evidence>
<evidence type="ECO:0000313" key="2">
    <source>
        <dbReference type="EMBL" id="MDR5652443.1"/>
    </source>
</evidence>
<accession>A0ABU1F6F0</accession>
<dbReference type="Pfam" id="PF02738">
    <property type="entry name" value="MoCoBD_1"/>
    <property type="match status" value="1"/>
</dbReference>
<keyword evidence="3" id="KW-1185">Reference proteome</keyword>
<dbReference type="SMART" id="SM01008">
    <property type="entry name" value="Ald_Xan_dh_C"/>
    <property type="match status" value="1"/>
</dbReference>
<dbReference type="Proteomes" id="UP001247754">
    <property type="component" value="Unassembled WGS sequence"/>
</dbReference>
<dbReference type="InterPro" id="IPR036856">
    <property type="entry name" value="Ald_Oxase/Xan_DH_a/b_sf"/>
</dbReference>
<dbReference type="InterPro" id="IPR000674">
    <property type="entry name" value="Ald_Oxase/Xan_DH_a/b"/>
</dbReference>
<gene>
    <name evidence="2" type="ORF">RGD00_07500</name>
</gene>